<dbReference type="PANTHER" id="PTHR24093:SF369">
    <property type="entry name" value="CALCIUM-TRANSPORTING ATPASE"/>
    <property type="match status" value="1"/>
</dbReference>
<dbReference type="Proteomes" id="UP000541444">
    <property type="component" value="Unassembled WGS sequence"/>
</dbReference>
<dbReference type="InterPro" id="IPR023214">
    <property type="entry name" value="HAD_sf"/>
</dbReference>
<dbReference type="EMBL" id="JACGCM010000067">
    <property type="protein sequence ID" value="KAF6176606.1"/>
    <property type="molecule type" value="Genomic_DNA"/>
</dbReference>
<comment type="subcellular location">
    <subcellularLocation>
        <location evidence="1">Endomembrane system</location>
        <topology evidence="1">Multi-pass membrane protein</topology>
    </subcellularLocation>
</comment>
<evidence type="ECO:0000256" key="5">
    <source>
        <dbReference type="ARBA" id="ARBA00023136"/>
    </source>
</evidence>
<evidence type="ECO:0000256" key="1">
    <source>
        <dbReference type="ARBA" id="ARBA00004127"/>
    </source>
</evidence>
<keyword evidence="3" id="KW-0460">Magnesium</keyword>
<dbReference type="PROSITE" id="PS00154">
    <property type="entry name" value="ATPASE_E1_E2"/>
    <property type="match status" value="1"/>
</dbReference>
<dbReference type="GO" id="GO:0005388">
    <property type="term" value="F:P-type calcium transporter activity"/>
    <property type="evidence" value="ECO:0007669"/>
    <property type="project" value="TreeGrafter"/>
</dbReference>
<evidence type="ECO:0000256" key="2">
    <source>
        <dbReference type="ARBA" id="ARBA00022692"/>
    </source>
</evidence>
<dbReference type="Gene3D" id="1.20.1110.10">
    <property type="entry name" value="Calcium-transporting ATPase, transmembrane domain"/>
    <property type="match status" value="1"/>
</dbReference>
<evidence type="ECO:0000313" key="7">
    <source>
        <dbReference type="Proteomes" id="UP000541444"/>
    </source>
</evidence>
<name>A0A7J7PB04_9MAGN</name>
<dbReference type="AlphaFoldDB" id="A0A7J7PB04"/>
<dbReference type="GO" id="GO:0012505">
    <property type="term" value="C:endomembrane system"/>
    <property type="evidence" value="ECO:0007669"/>
    <property type="project" value="UniProtKB-SubCell"/>
</dbReference>
<dbReference type="InterPro" id="IPR036412">
    <property type="entry name" value="HAD-like_sf"/>
</dbReference>
<keyword evidence="2" id="KW-0812">Transmembrane</keyword>
<evidence type="ECO:0000256" key="3">
    <source>
        <dbReference type="ARBA" id="ARBA00022842"/>
    </source>
</evidence>
<proteinExistence type="predicted"/>
<keyword evidence="4" id="KW-1133">Transmembrane helix</keyword>
<dbReference type="Gene3D" id="1.10.10.60">
    <property type="entry name" value="Homeodomain-like"/>
    <property type="match status" value="1"/>
</dbReference>
<dbReference type="GO" id="GO:0005886">
    <property type="term" value="C:plasma membrane"/>
    <property type="evidence" value="ECO:0007669"/>
    <property type="project" value="TreeGrafter"/>
</dbReference>
<comment type="caution">
    <text evidence="6">The sequence shown here is derived from an EMBL/GenBank/DDBJ whole genome shotgun (WGS) entry which is preliminary data.</text>
</comment>
<dbReference type="SUPFAM" id="SSF81665">
    <property type="entry name" value="Calcium ATPase, transmembrane domain M"/>
    <property type="match status" value="1"/>
</dbReference>
<evidence type="ECO:0000313" key="6">
    <source>
        <dbReference type="EMBL" id="KAF6176606.1"/>
    </source>
</evidence>
<keyword evidence="7" id="KW-1185">Reference proteome</keyword>
<dbReference type="GO" id="GO:0000166">
    <property type="term" value="F:nucleotide binding"/>
    <property type="evidence" value="ECO:0007669"/>
    <property type="project" value="InterPro"/>
</dbReference>
<protein>
    <submittedName>
        <fullName evidence="6">Uncharacterized protein</fullName>
    </submittedName>
</protein>
<dbReference type="Gene3D" id="3.40.50.1000">
    <property type="entry name" value="HAD superfamily/HAD-like"/>
    <property type="match status" value="1"/>
</dbReference>
<organism evidence="6 7">
    <name type="scientific">Kingdonia uniflora</name>
    <dbReference type="NCBI Taxonomy" id="39325"/>
    <lineage>
        <taxon>Eukaryota</taxon>
        <taxon>Viridiplantae</taxon>
        <taxon>Streptophyta</taxon>
        <taxon>Embryophyta</taxon>
        <taxon>Tracheophyta</taxon>
        <taxon>Spermatophyta</taxon>
        <taxon>Magnoliopsida</taxon>
        <taxon>Ranunculales</taxon>
        <taxon>Circaeasteraceae</taxon>
        <taxon>Kingdonia</taxon>
    </lineage>
</organism>
<dbReference type="InterPro" id="IPR023299">
    <property type="entry name" value="ATPase_P-typ_cyto_dom_N"/>
</dbReference>
<dbReference type="SUPFAM" id="SSF56784">
    <property type="entry name" value="HAD-like"/>
    <property type="match status" value="1"/>
</dbReference>
<sequence>MNVPGITRENVASHLQKFRSAIKNADGDQSNMSSVSNGVNGYTSSTPLISFGGQGRNEYFTGLTKNSDGTVQFFKWKTKLALSMRKMMADKALVRRLSACETMGSTTTICSDKTGTLTLNQMTIVETYVGGKKIDPPESTSLLSPTISSLLKEGIAHNSTGSVFTSKLEALPAANKDKRFR</sequence>
<accession>A0A7J7PB04</accession>
<evidence type="ECO:0000256" key="4">
    <source>
        <dbReference type="ARBA" id="ARBA00022989"/>
    </source>
</evidence>
<gene>
    <name evidence="6" type="ORF">GIB67_034468</name>
</gene>
<dbReference type="InterPro" id="IPR023298">
    <property type="entry name" value="ATPase_P-typ_TM_dom_sf"/>
</dbReference>
<reference evidence="6 7" key="1">
    <citation type="journal article" date="2020" name="IScience">
        <title>Genome Sequencing of the Endangered Kingdonia uniflora (Circaeasteraceae, Ranunculales) Reveals Potential Mechanisms of Evolutionary Specialization.</title>
        <authorList>
            <person name="Sun Y."/>
            <person name="Deng T."/>
            <person name="Zhang A."/>
            <person name="Moore M.J."/>
            <person name="Landis J.B."/>
            <person name="Lin N."/>
            <person name="Zhang H."/>
            <person name="Zhang X."/>
            <person name="Huang J."/>
            <person name="Zhang X."/>
            <person name="Sun H."/>
            <person name="Wang H."/>
        </authorList>
    </citation>
    <scope>NUCLEOTIDE SEQUENCE [LARGE SCALE GENOMIC DNA]</scope>
    <source>
        <strain evidence="6">TB1705</strain>
        <tissue evidence="6">Leaf</tissue>
    </source>
</reference>
<keyword evidence="5" id="KW-0472">Membrane</keyword>
<dbReference type="PANTHER" id="PTHR24093">
    <property type="entry name" value="CATION TRANSPORTING ATPASE"/>
    <property type="match status" value="1"/>
</dbReference>
<dbReference type="Gene3D" id="3.40.1110.10">
    <property type="entry name" value="Calcium-transporting ATPase, cytoplasmic domain N"/>
    <property type="match status" value="1"/>
</dbReference>
<dbReference type="OrthoDB" id="3352408at2759"/>
<dbReference type="InterPro" id="IPR018303">
    <property type="entry name" value="ATPase_P-typ_P_site"/>
</dbReference>